<evidence type="ECO:0000313" key="5">
    <source>
        <dbReference type="EMBL" id="KAK9071708.1"/>
    </source>
</evidence>
<dbReference type="InterPro" id="IPR037120">
    <property type="entry name" value="Haem_peroxidase_sf_animal"/>
</dbReference>
<comment type="caution">
    <text evidence="5">The sequence shown here is derived from an EMBL/GenBank/DDBJ whole genome shotgun (WGS) entry which is preliminary data.</text>
</comment>
<dbReference type="Pfam" id="PF03098">
    <property type="entry name" value="An_peroxidase"/>
    <property type="match status" value="1"/>
</dbReference>
<dbReference type="AlphaFoldDB" id="A0AAP0DIK2"/>
<dbReference type="InterPro" id="IPR050783">
    <property type="entry name" value="Oxylipin_biosynth_metab"/>
</dbReference>
<dbReference type="EMBL" id="JBCNJP010000010">
    <property type="protein sequence ID" value="KAK9071708.1"/>
    <property type="molecule type" value="Genomic_DNA"/>
</dbReference>
<dbReference type="GO" id="GO:0046872">
    <property type="term" value="F:metal ion binding"/>
    <property type="evidence" value="ECO:0007669"/>
    <property type="project" value="UniProtKB-KW"/>
</dbReference>
<dbReference type="GO" id="GO:0020037">
    <property type="term" value="F:heme binding"/>
    <property type="evidence" value="ECO:0007669"/>
    <property type="project" value="InterPro"/>
</dbReference>
<dbReference type="GO" id="GO:0006979">
    <property type="term" value="P:response to oxidative stress"/>
    <property type="evidence" value="ECO:0007669"/>
    <property type="project" value="InterPro"/>
</dbReference>
<protein>
    <submittedName>
        <fullName evidence="5">Uncharacterized protein</fullName>
    </submittedName>
</protein>
<evidence type="ECO:0000256" key="1">
    <source>
        <dbReference type="ARBA" id="ARBA00022723"/>
    </source>
</evidence>
<dbReference type="PANTHER" id="PTHR11903">
    <property type="entry name" value="PROSTAGLANDIN G/H SYNTHASE"/>
    <property type="match status" value="1"/>
</dbReference>
<keyword evidence="6" id="KW-1185">Reference proteome</keyword>
<dbReference type="PANTHER" id="PTHR11903:SF31">
    <property type="entry name" value="PEROXIDASE SUPERFAMILY PROTEIN-RELATED"/>
    <property type="match status" value="1"/>
</dbReference>
<evidence type="ECO:0000256" key="3">
    <source>
        <dbReference type="ARBA" id="ARBA00023002"/>
    </source>
</evidence>
<dbReference type="SUPFAM" id="SSF48113">
    <property type="entry name" value="Heme-dependent peroxidases"/>
    <property type="match status" value="1"/>
</dbReference>
<dbReference type="GO" id="GO:0016702">
    <property type="term" value="F:oxidoreductase activity, acting on single donors with incorporation of molecular oxygen, incorporation of two atoms of oxygen"/>
    <property type="evidence" value="ECO:0007669"/>
    <property type="project" value="TreeGrafter"/>
</dbReference>
<evidence type="ECO:0000256" key="4">
    <source>
        <dbReference type="ARBA" id="ARBA00023004"/>
    </source>
</evidence>
<name>A0AAP0DIK2_9ASTR</name>
<evidence type="ECO:0000256" key="2">
    <source>
        <dbReference type="ARBA" id="ARBA00022964"/>
    </source>
</evidence>
<dbReference type="GO" id="GO:0006631">
    <property type="term" value="P:fatty acid metabolic process"/>
    <property type="evidence" value="ECO:0007669"/>
    <property type="project" value="UniProtKB-ARBA"/>
</dbReference>
<dbReference type="GO" id="GO:0004601">
    <property type="term" value="F:peroxidase activity"/>
    <property type="evidence" value="ECO:0007669"/>
    <property type="project" value="InterPro"/>
</dbReference>
<dbReference type="Proteomes" id="UP001408789">
    <property type="component" value="Unassembled WGS sequence"/>
</dbReference>
<keyword evidence="4" id="KW-0408">Iron</keyword>
<evidence type="ECO:0000313" key="6">
    <source>
        <dbReference type="Proteomes" id="UP001408789"/>
    </source>
</evidence>
<keyword evidence="2" id="KW-0223">Dioxygenase</keyword>
<keyword evidence="1" id="KW-0479">Metal-binding</keyword>
<keyword evidence="3" id="KW-0560">Oxidoreductase</keyword>
<dbReference type="InterPro" id="IPR019791">
    <property type="entry name" value="Haem_peroxidase_animal"/>
</dbReference>
<proteinExistence type="predicted"/>
<accession>A0AAP0DIK2</accession>
<sequence>MEWHRFPVFLGLAYLLARRHLHSQYSLLYVGRNDHVDAGFDPADFPYRTADGKFNDPSNETAGSVESFFGRNMPPLHHKKGILKPNPMKVATKLLARKQFLDTGKQLNMIAASWIQFMIHDWMDHLESTKQVPLLYTSLISYACHYGWFQCVNFEEQFHQE</sequence>
<dbReference type="PROSITE" id="PS50292">
    <property type="entry name" value="PEROXIDASE_3"/>
    <property type="match status" value="1"/>
</dbReference>
<dbReference type="InterPro" id="IPR010255">
    <property type="entry name" value="Haem_peroxidase_sf"/>
</dbReference>
<organism evidence="5 6">
    <name type="scientific">Deinandra increscens subsp. villosa</name>
    <dbReference type="NCBI Taxonomy" id="3103831"/>
    <lineage>
        <taxon>Eukaryota</taxon>
        <taxon>Viridiplantae</taxon>
        <taxon>Streptophyta</taxon>
        <taxon>Embryophyta</taxon>
        <taxon>Tracheophyta</taxon>
        <taxon>Spermatophyta</taxon>
        <taxon>Magnoliopsida</taxon>
        <taxon>eudicotyledons</taxon>
        <taxon>Gunneridae</taxon>
        <taxon>Pentapetalae</taxon>
        <taxon>asterids</taxon>
        <taxon>campanulids</taxon>
        <taxon>Asterales</taxon>
        <taxon>Asteraceae</taxon>
        <taxon>Asteroideae</taxon>
        <taxon>Heliantheae alliance</taxon>
        <taxon>Madieae</taxon>
        <taxon>Madiinae</taxon>
        <taxon>Deinandra</taxon>
    </lineage>
</organism>
<dbReference type="Gene3D" id="1.10.640.10">
    <property type="entry name" value="Haem peroxidase domain superfamily, animal type"/>
    <property type="match status" value="1"/>
</dbReference>
<gene>
    <name evidence="5" type="ORF">SSX86_008137</name>
</gene>
<reference evidence="5 6" key="1">
    <citation type="submission" date="2024-04" db="EMBL/GenBank/DDBJ databases">
        <title>The reference genome of an endangered Asteraceae, Deinandra increscens subsp. villosa, native to the Central Coast of California.</title>
        <authorList>
            <person name="Guilliams M."/>
            <person name="Hasenstab-Lehman K."/>
            <person name="Meyer R."/>
            <person name="Mcevoy S."/>
        </authorList>
    </citation>
    <scope>NUCLEOTIDE SEQUENCE [LARGE SCALE GENOMIC DNA]</scope>
    <source>
        <tissue evidence="5">Leaf</tissue>
    </source>
</reference>